<evidence type="ECO:0000259" key="3">
    <source>
        <dbReference type="SMART" id="SM00181"/>
    </source>
</evidence>
<feature type="domain" description="EGF-like" evidence="3">
    <location>
        <begin position="928"/>
        <end position="959"/>
    </location>
</feature>
<feature type="domain" description="EGF-like" evidence="3">
    <location>
        <begin position="1087"/>
        <end position="1121"/>
    </location>
</feature>
<dbReference type="KEGG" id="tet:TTHERM_00579240"/>
<organism evidence="4 5">
    <name type="scientific">Tetrahymena thermophila (strain SB210)</name>
    <dbReference type="NCBI Taxonomy" id="312017"/>
    <lineage>
        <taxon>Eukaryota</taxon>
        <taxon>Sar</taxon>
        <taxon>Alveolata</taxon>
        <taxon>Ciliophora</taxon>
        <taxon>Intramacronucleata</taxon>
        <taxon>Oligohymenophorea</taxon>
        <taxon>Hymenostomatida</taxon>
        <taxon>Tetrahymenina</taxon>
        <taxon>Tetrahymenidae</taxon>
        <taxon>Tetrahymena</taxon>
    </lineage>
</organism>
<evidence type="ECO:0000313" key="5">
    <source>
        <dbReference type="Proteomes" id="UP000009168"/>
    </source>
</evidence>
<evidence type="ECO:0000313" key="4">
    <source>
        <dbReference type="EMBL" id="EAS02680.2"/>
    </source>
</evidence>
<feature type="domain" description="EGF-like" evidence="3">
    <location>
        <begin position="542"/>
        <end position="571"/>
    </location>
</feature>
<dbReference type="RefSeq" id="XP_001022925.2">
    <property type="nucleotide sequence ID" value="XM_001022925.2"/>
</dbReference>
<dbReference type="GeneID" id="7826632"/>
<feature type="chain" id="PRO_5003712590" evidence="2">
    <location>
        <begin position="23"/>
        <end position="1882"/>
    </location>
</feature>
<evidence type="ECO:0000256" key="1">
    <source>
        <dbReference type="SAM" id="Phobius"/>
    </source>
</evidence>
<dbReference type="InterPro" id="IPR052798">
    <property type="entry name" value="Giardia_VSA"/>
</dbReference>
<feature type="domain" description="EGF-like" evidence="3">
    <location>
        <begin position="490"/>
        <end position="527"/>
    </location>
</feature>
<feature type="domain" description="EGF-like" evidence="3">
    <location>
        <begin position="403"/>
        <end position="438"/>
    </location>
</feature>
<dbReference type="PANTHER" id="PTHR23275">
    <property type="entry name" value="CABRIOLET.-RELATED"/>
    <property type="match status" value="1"/>
</dbReference>
<feature type="signal peptide" evidence="2">
    <location>
        <begin position="1"/>
        <end position="22"/>
    </location>
</feature>
<dbReference type="EMBL" id="GG662527">
    <property type="protein sequence ID" value="EAS02680.2"/>
    <property type="molecule type" value="Genomic_DNA"/>
</dbReference>
<dbReference type="InterPro" id="IPR009030">
    <property type="entry name" value="Growth_fac_rcpt_cys_sf"/>
</dbReference>
<feature type="domain" description="EGF-like" evidence="3">
    <location>
        <begin position="1358"/>
        <end position="1389"/>
    </location>
</feature>
<feature type="domain" description="EGF-like" evidence="3">
    <location>
        <begin position="986"/>
        <end position="1031"/>
    </location>
</feature>
<dbReference type="PANTHER" id="PTHR23275:SF100">
    <property type="entry name" value="EGF-LIKE DOMAIN-CONTAINING PROTEIN"/>
    <property type="match status" value="1"/>
</dbReference>
<feature type="domain" description="EGF-like" evidence="3">
    <location>
        <begin position="634"/>
        <end position="669"/>
    </location>
</feature>
<dbReference type="SMART" id="SM00261">
    <property type="entry name" value="FU"/>
    <property type="match status" value="14"/>
</dbReference>
<name>I7MLM0_TETTS</name>
<dbReference type="OrthoDB" id="313508at2759"/>
<dbReference type="InterPro" id="IPR006212">
    <property type="entry name" value="Furin_repeat"/>
</dbReference>
<protein>
    <submittedName>
        <fullName evidence="4">Transmembrane protein, putative</fullName>
    </submittedName>
</protein>
<feature type="domain" description="EGF-like" evidence="3">
    <location>
        <begin position="686"/>
        <end position="719"/>
    </location>
</feature>
<accession>I7MLM0</accession>
<gene>
    <name evidence="4" type="ORF">TTHERM_00579240</name>
</gene>
<keyword evidence="1" id="KW-0472">Membrane</keyword>
<feature type="domain" description="EGF-like" evidence="3">
    <location>
        <begin position="746"/>
        <end position="784"/>
    </location>
</feature>
<feature type="domain" description="EGF-like" evidence="3">
    <location>
        <begin position="358"/>
        <end position="391"/>
    </location>
</feature>
<feature type="domain" description="EGF-like" evidence="3">
    <location>
        <begin position="831"/>
        <end position="864"/>
    </location>
</feature>
<dbReference type="InterPro" id="IPR000742">
    <property type="entry name" value="EGF"/>
</dbReference>
<keyword evidence="1" id="KW-1133">Transmembrane helix</keyword>
<feature type="transmembrane region" description="Helical" evidence="1">
    <location>
        <begin position="1696"/>
        <end position="1717"/>
    </location>
</feature>
<dbReference type="Gene3D" id="2.10.220.10">
    <property type="entry name" value="Hormone Receptor, Insulin-like Growth Factor Receptor 1, Chain A, domain 2"/>
    <property type="match status" value="3"/>
</dbReference>
<dbReference type="Proteomes" id="UP000009168">
    <property type="component" value="Unassembled WGS sequence"/>
</dbReference>
<keyword evidence="5" id="KW-1185">Reference proteome</keyword>
<sequence length="1882" mass="206738">MSLLQIAINTIFIGLLLDLVYTQTVPTLDIIQTCEKDPTQMYAYNQCVNWQSNCSFIEGTISGGTCTKPTVTSTACLQPGFLINASNNCVDCRTEQQCLLQCDGFWSYSLQTCLRQTYKSFKRSNSGVLCTSFTNQIDCNQCRDQQFAFNSSTSKCLKCPPSQWNSQTMTCNFMSSCSNNSGLGLSTALSNCVVCYGETTQKYLSLFSQSCEVCPSECTQCGGYTNCLACQNNFSLSTDTTNLPGVCECKNAYSFDGSNCNPCKTNCTKCKGDGTCLLCSQNYGLNTSTNTCVKCAVFNTKNPTICDIPVLAFCQTPSSDGNFCLQCQQQNQVFDTVAQYCVCQNNQIQDINTGICSSCSTLFANCLTCTTTSCLSCTDPNFTLNNSTGCKCSGIIQNGLCLQCSNLISNCMSCSTNGQTCNQCFQGYGLAANNSSCYACNTIDPNCVSCNSSNVCSQCNNGYILNQQTNKCVCDTSSNQYALVNGFCYNCSNSLTQCKQCSVNSQNSGLICIACNEPFVAVNGQCQLCAQGFYQSGNQCLACSQANCKQCTSTDCYQCISGFTLNNNTCTCITPMIVDSDGICKTCSTKFGSLCQTCSTSACTTCGGINYTPNSTGCQCVKGVENTAQQTCVSCPTNCSTCTSNTNFTQLTCTLCSSGFKLMSDGTCSTCLSNQYYNSTTKTCNSCSSNCSGCADDQNGGQCSGCTNGFILSAQLTCVCNGSKALAADQVNCVNCSTLYGSNCATCDSSACLTCISNYYQNASGTCITCSSGQYFSNSSKTCVNCPSNCSACSPLTGVCTTCINNYDLNSQGQCVCQDTKVLNSQNSCISCSSIIQNCSTCSSTTSCSSCSSPYKLMSNNQCAQCGSSQYYLTSQKTCQNCPVNCSACNDDTALCTGNCLNNYRLDTTTSQCVCNNDRALFNNKCTSCSSLYANCTQCNSSQCTACNAPYVLTPSGCQLCPSDSTYISSNSSCSKCNSLIKNCLSCSSTTTCTACYTQPFKLSSDGSSCNCPDGNYLVPASQSGTNDQCIPCINFDQNCVKCSGNNLCTLCANTYFYDSSLQKCRQCNKNEYYNYIPSNNIQACINCNQLDPNCSSCSNSSTCTQCFNNYDLNSANTACICANTKILAPSPANNNINTCQLCSTVVDPHCLQCDSLNHCSQCAQNFNWDPKSLRCIPNIAISITNTVQNSQNNYAIGDTFQLQIIIPPAFQSSALNITILYYDSIEQYSQEFNILQNQNVTNENIPYLLNKCVVYSQDNLMQIPNPKYTKVTQSDGSTILQRIDNFLLHEGNVRFVYLVQSQNSSFKKYFGTIDISLVRAFQNLKSLSFQVNQYLNTYNQFSLYNIFYQIYIHNQQICSNDTQCNFGRCQASESNCVCNQNYLLFDCSDYMTFQYDQTINGLYNALILSNPISYQDVFVSDNLPKLVTSTSYTSKIGVQNNLKEINDIINTEIIDNNQQTIIDNMILNVMNSISYAIKNESPDFTANDISSAINSLEGIIQNLLIDYDEGVGYGTKDMQLLAKINRDPTRIITQASTKQIFDPTFDTTGELFEPSIYESVGLQISINRYSFKVNPHKLSNPIFKNQARFYPLIMYITSRQNQTLSSRMLQSDLPLIPFKINITFTFDVYQPQLLKNLVCLSLVDLNSDQYQLCSSIQIQNQQVICECENSATLYEDLNYHFLAKPKSDDNGNSQAPLSMVITVIVLSLLLTLLLIIQIRNNKSRYNSGKLDEAYAKVKAQILARKKMLQEQEQLGINTEMKEMRRSQVTQSNYLQDKSGELKHTDSIFNNQPIISKLGNNKALFYNSEIQTNYDDESPKKFQDNLDFYGINKQSVKTYDPNMATPGMEQYFDDKIIKDKIKRNSNMQFEDEESNNEQKNSD</sequence>
<keyword evidence="1 4" id="KW-0812">Transmembrane</keyword>
<reference evidence="5" key="1">
    <citation type="journal article" date="2006" name="PLoS Biol.">
        <title>Macronuclear genome sequence of the ciliate Tetrahymena thermophila, a model eukaryote.</title>
        <authorList>
            <person name="Eisen J.A."/>
            <person name="Coyne R.S."/>
            <person name="Wu M."/>
            <person name="Wu D."/>
            <person name="Thiagarajan M."/>
            <person name="Wortman J.R."/>
            <person name="Badger J.H."/>
            <person name="Ren Q."/>
            <person name="Amedeo P."/>
            <person name="Jones K.M."/>
            <person name="Tallon L.J."/>
            <person name="Delcher A.L."/>
            <person name="Salzberg S.L."/>
            <person name="Silva J.C."/>
            <person name="Haas B.J."/>
            <person name="Majoros W.H."/>
            <person name="Farzad M."/>
            <person name="Carlton J.M."/>
            <person name="Smith R.K. Jr."/>
            <person name="Garg J."/>
            <person name="Pearlman R.E."/>
            <person name="Karrer K.M."/>
            <person name="Sun L."/>
            <person name="Manning G."/>
            <person name="Elde N.C."/>
            <person name="Turkewitz A.P."/>
            <person name="Asai D.J."/>
            <person name="Wilkes D.E."/>
            <person name="Wang Y."/>
            <person name="Cai H."/>
            <person name="Collins K."/>
            <person name="Stewart B.A."/>
            <person name="Lee S.R."/>
            <person name="Wilamowska K."/>
            <person name="Weinberg Z."/>
            <person name="Ruzzo W.L."/>
            <person name="Wloga D."/>
            <person name="Gaertig J."/>
            <person name="Frankel J."/>
            <person name="Tsao C.-C."/>
            <person name="Gorovsky M.A."/>
            <person name="Keeling P.J."/>
            <person name="Waller R.F."/>
            <person name="Patron N.J."/>
            <person name="Cherry J.M."/>
            <person name="Stover N.A."/>
            <person name="Krieger C.J."/>
            <person name="del Toro C."/>
            <person name="Ryder H.F."/>
            <person name="Williamson S.C."/>
            <person name="Barbeau R.A."/>
            <person name="Hamilton E.P."/>
            <person name="Orias E."/>
        </authorList>
    </citation>
    <scope>NUCLEOTIDE SEQUENCE [LARGE SCALE GENOMIC DNA]</scope>
    <source>
        <strain evidence="5">SB210</strain>
    </source>
</reference>
<proteinExistence type="predicted"/>
<feature type="domain" description="EGF-like" evidence="3">
    <location>
        <begin position="439"/>
        <end position="473"/>
    </location>
</feature>
<dbReference type="SUPFAM" id="SSF57184">
    <property type="entry name" value="Growth factor receptor domain"/>
    <property type="match status" value="7"/>
</dbReference>
<evidence type="ECO:0000256" key="2">
    <source>
        <dbReference type="SAM" id="SignalP"/>
    </source>
</evidence>
<keyword evidence="2" id="KW-0732">Signal</keyword>
<dbReference type="SMART" id="SM00181">
    <property type="entry name" value="EGF"/>
    <property type="match status" value="16"/>
</dbReference>
<feature type="domain" description="EGF-like" evidence="3">
    <location>
        <begin position="262"/>
        <end position="293"/>
    </location>
</feature>
<feature type="domain" description="EGF-like" evidence="3">
    <location>
        <begin position="878"/>
        <end position="914"/>
    </location>
</feature>
<feature type="domain" description="EGF-like" evidence="3">
    <location>
        <begin position="792"/>
        <end position="830"/>
    </location>
</feature>
<dbReference type="eggNOG" id="KOG3525">
    <property type="taxonomic scope" value="Eukaryota"/>
</dbReference>
<dbReference type="InParanoid" id="I7MLM0"/>